<dbReference type="STRING" id="39495.SAMN02745111_01764"/>
<protein>
    <submittedName>
        <fullName evidence="3">DnaD and phage-associated domain-containing protein</fullName>
    </submittedName>
</protein>
<dbReference type="RefSeq" id="WP_078766612.1">
    <property type="nucleotide sequence ID" value="NZ_FUXZ01000010.1"/>
</dbReference>
<sequence length="352" mass="40189">MGDLFLERGSSSRTTALSNTFIDEYMGKANGEFVKVYLYLLRCYQDRSMKVSVSSFADSLNCTEGDILRAFKYWEEQSLISVCFDEDGELSGLRINECKSNKKSKKGTKEYSDDINVSKKKDKKKPSITELCDDEEFSDLIFAISTYLGKPSLTPKETDTVLYFISDLGFSTDLILYLVEHCISSGSKSMRYIEKVAISWATIGIETLEDAKEYTNNHSTKYKCVFKAFGITGRHPGQSEKEYINKWFDTFGFASEIVVEACNRTINSIHEPSFKYVDSILTNWHNCGITCLDQISELDEEHKNSAKEKITRLPKQSSRKTAASYDNGFSAFPQREYNNEELEQKLLKNRAF</sequence>
<feature type="domain" description="DnaB/C C-terminal" evidence="2">
    <location>
        <begin position="232"/>
        <end position="295"/>
    </location>
</feature>
<name>A0A1T4VVR8_9FIRM</name>
<dbReference type="EMBL" id="FUXZ01000010">
    <property type="protein sequence ID" value="SKA69083.1"/>
    <property type="molecule type" value="Genomic_DNA"/>
</dbReference>
<dbReference type="PIRSF" id="PIRSF033722">
    <property type="entry name" value="DnaD_CA_C3587_prd"/>
    <property type="match status" value="1"/>
</dbReference>
<evidence type="ECO:0000256" key="1">
    <source>
        <dbReference type="ARBA" id="ARBA00093462"/>
    </source>
</evidence>
<feature type="domain" description="DnaB/C C-terminal" evidence="2">
    <location>
        <begin position="152"/>
        <end position="214"/>
    </location>
</feature>
<evidence type="ECO:0000259" key="2">
    <source>
        <dbReference type="Pfam" id="PF07261"/>
    </source>
</evidence>
<dbReference type="InterPro" id="IPR034829">
    <property type="entry name" value="DnaD-like_sf"/>
</dbReference>
<gene>
    <name evidence="3" type="ORF">SAMN02745111_01764</name>
</gene>
<dbReference type="PANTHER" id="PTHR37293:SF5">
    <property type="entry name" value="DNA REPLICATION PROTEIN"/>
    <property type="match status" value="1"/>
</dbReference>
<dbReference type="Pfam" id="PF07261">
    <property type="entry name" value="DnaB_2"/>
    <property type="match status" value="2"/>
</dbReference>
<dbReference type="NCBIfam" id="TIGR01446">
    <property type="entry name" value="DnaD_dom"/>
    <property type="match status" value="2"/>
</dbReference>
<keyword evidence="4" id="KW-1185">Reference proteome</keyword>
<dbReference type="InterPro" id="IPR006343">
    <property type="entry name" value="DnaB/C_C"/>
</dbReference>
<evidence type="ECO:0000313" key="4">
    <source>
        <dbReference type="Proteomes" id="UP000190814"/>
    </source>
</evidence>
<accession>A0A1T4VVR8</accession>
<dbReference type="SUPFAM" id="SSF158499">
    <property type="entry name" value="DnaD domain-like"/>
    <property type="match status" value="2"/>
</dbReference>
<dbReference type="InterPro" id="IPR017019">
    <property type="entry name" value="DNA_replication_prd_bac"/>
</dbReference>
<dbReference type="InterPro" id="IPR053162">
    <property type="entry name" value="DnaD"/>
</dbReference>
<organism evidence="3 4">
    <name type="scientific">Eubacterium uniforme</name>
    <dbReference type="NCBI Taxonomy" id="39495"/>
    <lineage>
        <taxon>Bacteria</taxon>
        <taxon>Bacillati</taxon>
        <taxon>Bacillota</taxon>
        <taxon>Clostridia</taxon>
        <taxon>Eubacteriales</taxon>
        <taxon>Eubacteriaceae</taxon>
        <taxon>Eubacterium</taxon>
    </lineage>
</organism>
<dbReference type="Proteomes" id="UP000190814">
    <property type="component" value="Unassembled WGS sequence"/>
</dbReference>
<evidence type="ECO:0000313" key="3">
    <source>
        <dbReference type="EMBL" id="SKA69083.1"/>
    </source>
</evidence>
<dbReference type="AlphaFoldDB" id="A0A1T4VVR8"/>
<proteinExistence type="inferred from homology"/>
<comment type="similarity">
    <text evidence="1">Belongs to the DnaB/DnaD family.</text>
</comment>
<reference evidence="3 4" key="1">
    <citation type="submission" date="2017-02" db="EMBL/GenBank/DDBJ databases">
        <authorList>
            <person name="Peterson S.W."/>
        </authorList>
    </citation>
    <scope>NUCLEOTIDE SEQUENCE [LARGE SCALE GENOMIC DNA]</scope>
    <source>
        <strain evidence="3 4">ATCC 35992</strain>
    </source>
</reference>
<dbReference type="OrthoDB" id="1652900at2"/>
<dbReference type="PANTHER" id="PTHR37293">
    <property type="entry name" value="PHAGE REPLICATION PROTEIN-RELATED"/>
    <property type="match status" value="1"/>
</dbReference>
<dbReference type="Gene3D" id="1.10.10.630">
    <property type="entry name" value="DnaD domain-like"/>
    <property type="match status" value="2"/>
</dbReference>